<evidence type="ECO:0000256" key="1">
    <source>
        <dbReference type="SAM" id="MobiDB-lite"/>
    </source>
</evidence>
<organism evidence="2 3">
    <name type="scientific">Alkaliphilus hydrothermalis</name>
    <dbReference type="NCBI Taxonomy" id="1482730"/>
    <lineage>
        <taxon>Bacteria</taxon>
        <taxon>Bacillati</taxon>
        <taxon>Bacillota</taxon>
        <taxon>Clostridia</taxon>
        <taxon>Peptostreptococcales</taxon>
        <taxon>Natronincolaceae</taxon>
        <taxon>Alkaliphilus</taxon>
    </lineage>
</organism>
<dbReference type="EMBL" id="JAFBEE010000008">
    <property type="protein sequence ID" value="MBM7614938.1"/>
    <property type="molecule type" value="Genomic_DNA"/>
</dbReference>
<reference evidence="2 3" key="1">
    <citation type="submission" date="2021-01" db="EMBL/GenBank/DDBJ databases">
        <title>Genomic Encyclopedia of Type Strains, Phase IV (KMG-IV): sequencing the most valuable type-strain genomes for metagenomic binning, comparative biology and taxonomic classification.</title>
        <authorList>
            <person name="Goeker M."/>
        </authorList>
    </citation>
    <scope>NUCLEOTIDE SEQUENCE [LARGE SCALE GENOMIC DNA]</scope>
    <source>
        <strain evidence="2 3">DSM 25890</strain>
    </source>
</reference>
<dbReference type="RefSeq" id="WP_204401633.1">
    <property type="nucleotide sequence ID" value="NZ_JAFBEE010000008.1"/>
</dbReference>
<keyword evidence="3" id="KW-1185">Reference proteome</keyword>
<dbReference type="Proteomes" id="UP001314796">
    <property type="component" value="Unassembled WGS sequence"/>
</dbReference>
<name>A0ABS2NPS1_9FIRM</name>
<proteinExistence type="predicted"/>
<comment type="caution">
    <text evidence="2">The sequence shown here is derived from an EMBL/GenBank/DDBJ whole genome shotgun (WGS) entry which is preliminary data.</text>
</comment>
<gene>
    <name evidence="2" type="ORF">JOC73_001500</name>
</gene>
<feature type="region of interest" description="Disordered" evidence="1">
    <location>
        <begin position="35"/>
        <end position="58"/>
    </location>
</feature>
<evidence type="ECO:0000313" key="2">
    <source>
        <dbReference type="EMBL" id="MBM7614938.1"/>
    </source>
</evidence>
<protein>
    <submittedName>
        <fullName evidence="2">Uncharacterized protein</fullName>
    </submittedName>
</protein>
<feature type="compositionally biased region" description="Low complexity" evidence="1">
    <location>
        <begin position="38"/>
        <end position="50"/>
    </location>
</feature>
<accession>A0ABS2NPS1</accession>
<sequence>MKKKNKNKGTMDQNFFNEMNYELAGDIAAIDPEEMNNNKKLMTTKKGNMKTSKDNTRK</sequence>
<evidence type="ECO:0000313" key="3">
    <source>
        <dbReference type="Proteomes" id="UP001314796"/>
    </source>
</evidence>